<dbReference type="Proteomes" id="UP000324222">
    <property type="component" value="Unassembled WGS sequence"/>
</dbReference>
<dbReference type="AlphaFoldDB" id="A0A5B7FYI6"/>
<name>A0A5B7FYI6_PORTR</name>
<dbReference type="EMBL" id="VSRR010009405">
    <property type="protein sequence ID" value="MPC50289.1"/>
    <property type="molecule type" value="Genomic_DNA"/>
</dbReference>
<evidence type="ECO:0000313" key="3">
    <source>
        <dbReference type="Proteomes" id="UP000324222"/>
    </source>
</evidence>
<feature type="region of interest" description="Disordered" evidence="1">
    <location>
        <begin position="46"/>
        <end position="71"/>
    </location>
</feature>
<accession>A0A5B7FYI6</accession>
<evidence type="ECO:0000256" key="1">
    <source>
        <dbReference type="SAM" id="MobiDB-lite"/>
    </source>
</evidence>
<protein>
    <submittedName>
        <fullName evidence="2">Uncharacterized protein</fullName>
    </submittedName>
</protein>
<keyword evidence="3" id="KW-1185">Reference proteome</keyword>
<evidence type="ECO:0000313" key="2">
    <source>
        <dbReference type="EMBL" id="MPC50289.1"/>
    </source>
</evidence>
<organism evidence="2 3">
    <name type="scientific">Portunus trituberculatus</name>
    <name type="common">Swimming crab</name>
    <name type="synonym">Neptunus trituberculatus</name>
    <dbReference type="NCBI Taxonomy" id="210409"/>
    <lineage>
        <taxon>Eukaryota</taxon>
        <taxon>Metazoa</taxon>
        <taxon>Ecdysozoa</taxon>
        <taxon>Arthropoda</taxon>
        <taxon>Crustacea</taxon>
        <taxon>Multicrustacea</taxon>
        <taxon>Malacostraca</taxon>
        <taxon>Eumalacostraca</taxon>
        <taxon>Eucarida</taxon>
        <taxon>Decapoda</taxon>
        <taxon>Pleocyemata</taxon>
        <taxon>Brachyura</taxon>
        <taxon>Eubrachyura</taxon>
        <taxon>Portunoidea</taxon>
        <taxon>Portunidae</taxon>
        <taxon>Portuninae</taxon>
        <taxon>Portunus</taxon>
    </lineage>
</organism>
<reference evidence="2 3" key="1">
    <citation type="submission" date="2019-05" db="EMBL/GenBank/DDBJ databases">
        <title>Another draft genome of Portunus trituberculatus and its Hox gene families provides insights of decapod evolution.</title>
        <authorList>
            <person name="Jeong J.-H."/>
            <person name="Song I."/>
            <person name="Kim S."/>
            <person name="Choi T."/>
            <person name="Kim D."/>
            <person name="Ryu S."/>
            <person name="Kim W."/>
        </authorList>
    </citation>
    <scope>NUCLEOTIDE SEQUENCE [LARGE SCALE GENOMIC DNA]</scope>
    <source>
        <tissue evidence="2">Muscle</tissue>
    </source>
</reference>
<proteinExistence type="predicted"/>
<sequence>MMRAKCFKIRICISRHGHHSTNNTFPGFTITTPRTINTIKKTNNTHRETNTRHQNTHSTPKHHRTTTSSHPPASLISLITAHPQAYSSIKAYQMCSGQAKTTTTITTQ</sequence>
<gene>
    <name evidence="2" type="ORF">E2C01_044113</name>
</gene>
<comment type="caution">
    <text evidence="2">The sequence shown here is derived from an EMBL/GenBank/DDBJ whole genome shotgun (WGS) entry which is preliminary data.</text>
</comment>